<keyword evidence="1" id="KW-0472">Membrane</keyword>
<proteinExistence type="predicted"/>
<protein>
    <submittedName>
        <fullName evidence="2">Uncharacterized protein</fullName>
    </submittedName>
</protein>
<gene>
    <name evidence="2" type="ORF">JR347_16845</name>
</gene>
<evidence type="ECO:0000313" key="3">
    <source>
        <dbReference type="Proteomes" id="UP000662783"/>
    </source>
</evidence>
<keyword evidence="1" id="KW-1133">Transmembrane helix</keyword>
<evidence type="ECO:0000313" key="2">
    <source>
        <dbReference type="EMBL" id="QSE97237.1"/>
    </source>
</evidence>
<dbReference type="AlphaFoldDB" id="A0A974WHB7"/>
<keyword evidence="1" id="KW-0812">Transmembrane</keyword>
<feature type="transmembrane region" description="Helical" evidence="1">
    <location>
        <begin position="6"/>
        <end position="25"/>
    </location>
</feature>
<dbReference type="RefSeq" id="WP_205721749.1">
    <property type="nucleotide sequence ID" value="NZ_CP070608.1"/>
</dbReference>
<keyword evidence="3" id="KW-1185">Reference proteome</keyword>
<dbReference type="KEGG" id="fuv:JR347_16845"/>
<reference evidence="2" key="1">
    <citation type="submission" date="2021-02" db="EMBL/GenBank/DDBJ databases">
        <title>Fulvivirga sp. S481 isolated from sea water.</title>
        <authorList>
            <person name="Bae S.S."/>
            <person name="Baek K."/>
        </authorList>
    </citation>
    <scope>NUCLEOTIDE SEQUENCE</scope>
    <source>
        <strain evidence="2">S481</strain>
    </source>
</reference>
<sequence>MTTTTIITLLSIILPLIGAGIGYLIKQNIEKRKELLSEVHKERRELYQQFVNLIVDIFKQSKAKKDIDKEFINTLYEIYKKYILYGSPAVINSFADFFQYLYSTNEVQKSDTKIMLELLSRIMVEMRKDLGLENKGLGQNGNQLLRAMFTDYNKIMEQK</sequence>
<accession>A0A974WHB7</accession>
<dbReference type="EMBL" id="CP070608">
    <property type="protein sequence ID" value="QSE97237.1"/>
    <property type="molecule type" value="Genomic_DNA"/>
</dbReference>
<organism evidence="2 3">
    <name type="scientific">Fulvivirga lutea</name>
    <dbReference type="NCBI Taxonomy" id="2810512"/>
    <lineage>
        <taxon>Bacteria</taxon>
        <taxon>Pseudomonadati</taxon>
        <taxon>Bacteroidota</taxon>
        <taxon>Cytophagia</taxon>
        <taxon>Cytophagales</taxon>
        <taxon>Fulvivirgaceae</taxon>
        <taxon>Fulvivirga</taxon>
    </lineage>
</organism>
<evidence type="ECO:0000256" key="1">
    <source>
        <dbReference type="SAM" id="Phobius"/>
    </source>
</evidence>
<name>A0A974WHB7_9BACT</name>
<dbReference type="Proteomes" id="UP000662783">
    <property type="component" value="Chromosome"/>
</dbReference>